<evidence type="ECO:0000256" key="4">
    <source>
        <dbReference type="ARBA" id="ARBA00023136"/>
    </source>
</evidence>
<evidence type="ECO:0000256" key="1">
    <source>
        <dbReference type="ARBA" id="ARBA00004141"/>
    </source>
</evidence>
<keyword evidence="4 5" id="KW-0472">Membrane</keyword>
<dbReference type="InterPro" id="IPR032808">
    <property type="entry name" value="DoxX"/>
</dbReference>
<keyword evidence="3 5" id="KW-1133">Transmembrane helix</keyword>
<feature type="transmembrane region" description="Helical" evidence="5">
    <location>
        <begin position="100"/>
        <end position="119"/>
    </location>
</feature>
<reference evidence="6" key="1">
    <citation type="submission" date="2021-03" db="EMBL/GenBank/DDBJ databases">
        <title>Fibrella sp. HMF5335 genome sequencing and assembly.</title>
        <authorList>
            <person name="Kang H."/>
            <person name="Kim H."/>
            <person name="Bae S."/>
            <person name="Joh K."/>
        </authorList>
    </citation>
    <scope>NUCLEOTIDE SEQUENCE</scope>
    <source>
        <strain evidence="6">HMF5335</strain>
    </source>
</reference>
<keyword evidence="7" id="KW-1185">Reference proteome</keyword>
<accession>A0A939GL34</accession>
<evidence type="ECO:0000256" key="2">
    <source>
        <dbReference type="ARBA" id="ARBA00022692"/>
    </source>
</evidence>
<sequence length="120" mass="12948">MNTILWLVQVLLSLLFGYSGVMKATQSAPKLVAMGQTGVEHLPLPLIRFIGLSELAGVAGLLLPGLLHQSPTLTPLAALCLGLIMVPAGIIHYQRGEYKTIWINVITLALCLLVAYGRWT</sequence>
<gene>
    <name evidence="6" type="ORF">J2I47_19720</name>
</gene>
<evidence type="ECO:0000313" key="6">
    <source>
        <dbReference type="EMBL" id="MBO0938790.1"/>
    </source>
</evidence>
<feature type="transmembrane region" description="Helical" evidence="5">
    <location>
        <begin position="73"/>
        <end position="94"/>
    </location>
</feature>
<proteinExistence type="predicted"/>
<dbReference type="RefSeq" id="WP_207366330.1">
    <property type="nucleotide sequence ID" value="NZ_JAFMYV010000011.1"/>
</dbReference>
<organism evidence="6 7">
    <name type="scientific">Fibrella rubiginis</name>
    <dbReference type="NCBI Taxonomy" id="2817060"/>
    <lineage>
        <taxon>Bacteria</taxon>
        <taxon>Pseudomonadati</taxon>
        <taxon>Bacteroidota</taxon>
        <taxon>Cytophagia</taxon>
        <taxon>Cytophagales</taxon>
        <taxon>Spirosomataceae</taxon>
        <taxon>Fibrella</taxon>
    </lineage>
</organism>
<comment type="subcellular location">
    <subcellularLocation>
        <location evidence="1">Membrane</location>
        <topology evidence="1">Multi-pass membrane protein</topology>
    </subcellularLocation>
</comment>
<dbReference type="Pfam" id="PF13564">
    <property type="entry name" value="DoxX_2"/>
    <property type="match status" value="1"/>
</dbReference>
<keyword evidence="2 5" id="KW-0812">Transmembrane</keyword>
<dbReference type="EMBL" id="JAFMYV010000011">
    <property type="protein sequence ID" value="MBO0938790.1"/>
    <property type="molecule type" value="Genomic_DNA"/>
</dbReference>
<evidence type="ECO:0000256" key="5">
    <source>
        <dbReference type="SAM" id="Phobius"/>
    </source>
</evidence>
<name>A0A939GL34_9BACT</name>
<dbReference type="Proteomes" id="UP000664034">
    <property type="component" value="Unassembled WGS sequence"/>
</dbReference>
<comment type="caution">
    <text evidence="6">The sequence shown here is derived from an EMBL/GenBank/DDBJ whole genome shotgun (WGS) entry which is preliminary data.</text>
</comment>
<dbReference type="AlphaFoldDB" id="A0A939GL34"/>
<dbReference type="GO" id="GO:0016020">
    <property type="term" value="C:membrane"/>
    <property type="evidence" value="ECO:0007669"/>
    <property type="project" value="UniProtKB-SubCell"/>
</dbReference>
<evidence type="ECO:0000313" key="7">
    <source>
        <dbReference type="Proteomes" id="UP000664034"/>
    </source>
</evidence>
<protein>
    <submittedName>
        <fullName evidence="6">DoxX family protein</fullName>
    </submittedName>
</protein>
<evidence type="ECO:0000256" key="3">
    <source>
        <dbReference type="ARBA" id="ARBA00022989"/>
    </source>
</evidence>
<feature type="transmembrane region" description="Helical" evidence="5">
    <location>
        <begin position="46"/>
        <end position="66"/>
    </location>
</feature>